<dbReference type="Pfam" id="PF22922">
    <property type="entry name" value="GAF_NLP"/>
    <property type="match status" value="1"/>
</dbReference>
<feature type="domain" description="RWP-RK" evidence="6">
    <location>
        <begin position="707"/>
        <end position="790"/>
    </location>
</feature>
<protein>
    <recommendedName>
        <fullName evidence="10">PB1 domain-containing protein</fullName>
    </recommendedName>
</protein>
<evidence type="ECO:0000256" key="2">
    <source>
        <dbReference type="ARBA" id="ARBA00023125"/>
    </source>
</evidence>
<dbReference type="PROSITE" id="PS51519">
    <property type="entry name" value="RWP_RK"/>
    <property type="match status" value="1"/>
</dbReference>
<dbReference type="AlphaFoldDB" id="A0A5N6NTM3"/>
<evidence type="ECO:0000256" key="3">
    <source>
        <dbReference type="ARBA" id="ARBA00023163"/>
    </source>
</evidence>
<dbReference type="Pfam" id="PF02042">
    <property type="entry name" value="RWP-RK"/>
    <property type="match status" value="1"/>
</dbReference>
<proteinExistence type="predicted"/>
<accession>A0A5N6NTM3</accession>
<dbReference type="SUPFAM" id="SSF54277">
    <property type="entry name" value="CAD &amp; PB1 domains"/>
    <property type="match status" value="1"/>
</dbReference>
<feature type="domain" description="PB1" evidence="7">
    <location>
        <begin position="894"/>
        <end position="971"/>
    </location>
</feature>
<dbReference type="OrthoDB" id="6270329at2759"/>
<name>A0A5N6NTM3_9ASTR</name>
<reference evidence="8 9" key="1">
    <citation type="submission" date="2019-05" db="EMBL/GenBank/DDBJ databases">
        <title>Mikania micrantha, genome provides insights into the molecular mechanism of rapid growth.</title>
        <authorList>
            <person name="Liu B."/>
        </authorList>
    </citation>
    <scope>NUCLEOTIDE SEQUENCE [LARGE SCALE GENOMIC DNA]</scope>
    <source>
        <strain evidence="8">NLD-2019</strain>
        <tissue evidence="8">Leaf</tissue>
    </source>
</reference>
<dbReference type="PANTHER" id="PTHR32002">
    <property type="entry name" value="PROTEIN NLP8"/>
    <property type="match status" value="1"/>
</dbReference>
<dbReference type="CDD" id="cd00093">
    <property type="entry name" value="HTH_XRE"/>
    <property type="match status" value="1"/>
</dbReference>
<dbReference type="GO" id="GO:0003700">
    <property type="term" value="F:DNA-binding transcription factor activity"/>
    <property type="evidence" value="ECO:0007669"/>
    <property type="project" value="InterPro"/>
</dbReference>
<dbReference type="InterPro" id="IPR000270">
    <property type="entry name" value="PB1_dom"/>
</dbReference>
<evidence type="ECO:0000256" key="1">
    <source>
        <dbReference type="ARBA" id="ARBA00023015"/>
    </source>
</evidence>
<dbReference type="InterPro" id="IPR055081">
    <property type="entry name" value="NLP1-9_GAF"/>
</dbReference>
<evidence type="ECO:0000256" key="5">
    <source>
        <dbReference type="SAM" id="MobiDB-lite"/>
    </source>
</evidence>
<dbReference type="InterPro" id="IPR045012">
    <property type="entry name" value="NLP"/>
</dbReference>
<sequence length="973" mass="109241">MMWNQIVLEQPKVPVSSDSRYLTPLWVSANALEPRQSNSSQSVTIEEEEIDVIGQMGLVTEEINSKPIEIKKSLIKKVLAQVFPNKSDKKAPSVQKDTRGRPTLKAQKQKQQEQDVVKDNLASQESTFEPSTWFCLRRAVLAQDDLVLLETGKVITGRPVSSPLWVCESKKKMGKDSVAINRSKILEALKSSYTCIDEPILHADASRSDINGRYLTSLRVLGVERWMNHNPLHTHGKFRYGVLVEDDKFLFASNNFDNPKPKRSSKLTVEQNVIDPQRVKEKVTSALKALSFREPRVLVQFWSPVAVRKRWLLTTLDQPFGLGVVDEGLYLYRLESEKCMFAVDGEHREELGPPGHVTRVYHQKLPEWSLDLNDLSHRQDWAASHNIHGYVNLPVFEPGTGCCVGVLELVTSSTYVDYAFEVRQVSRALKGENLESPNVLEDTSIYARVGDGKRQPELDEILQVLKMVCDIHGLPLAQIWGPCGFDSVVASSGNLMRSCNSFSRNCIGKVCMSTAALPFSVRDLSKWDFREACRERHLDKSQGVVGRSLSSRGLCFCGDVSQLGEDEYPLARYARMHGITSCLTVYLKSIEVDEEYVVELFLPTQSENEADLRSLVRTVEQHVKNASRIQVGDMSSIQVIGEIPLNSNLEFSTLTENLHTFSENKNNDCDDAALSKKQSEFAYVEEDNPTSSAAAAGKRREYNIDKSKEAIRKRSRAVESISLEEIIEHYGKTMEEAANCLGVSRSTLKRICRNLSIPSWPYIRDPNQSDPFLNSDKKDAAIHASDSRHMVKVQTLKQNTKAACGSELDDEPPTEVVGTPVDLSVNQMDLSDLKMVMGMSDTSETDYANVADQLQLTNASIEEVCDNFTVEKINLLKEDAECKGDSDTVMSSDTMTVSVKYKESIEQFTFLHSDELSKWENKVAKRFKIEGQRARLKYNDEDGDLILICNDEDLKAALVTSGGMNLICKLDDI</sequence>
<keyword evidence="9" id="KW-1185">Reference proteome</keyword>
<feature type="region of interest" description="Disordered" evidence="5">
    <location>
        <begin position="86"/>
        <end position="116"/>
    </location>
</feature>
<dbReference type="InterPro" id="IPR053793">
    <property type="entry name" value="PB1-like"/>
</dbReference>
<evidence type="ECO:0000256" key="4">
    <source>
        <dbReference type="ARBA" id="ARBA00023242"/>
    </source>
</evidence>
<dbReference type="SMART" id="SM00666">
    <property type="entry name" value="PB1"/>
    <property type="match status" value="1"/>
</dbReference>
<keyword evidence="3" id="KW-0804">Transcription</keyword>
<keyword evidence="2" id="KW-0238">DNA-binding</keyword>
<comment type="caution">
    <text evidence="8">The sequence shown here is derived from an EMBL/GenBank/DDBJ whole genome shotgun (WGS) entry which is preliminary data.</text>
</comment>
<keyword evidence="4" id="KW-0539">Nucleus</keyword>
<keyword evidence="1" id="KW-0805">Transcription regulation</keyword>
<dbReference type="PANTHER" id="PTHR32002:SF35">
    <property type="entry name" value="PROTEIN NLP6"/>
    <property type="match status" value="1"/>
</dbReference>
<evidence type="ECO:0000313" key="9">
    <source>
        <dbReference type="Proteomes" id="UP000326396"/>
    </source>
</evidence>
<gene>
    <name evidence="8" type="ORF">E3N88_17271</name>
</gene>
<dbReference type="GO" id="GO:0003677">
    <property type="term" value="F:DNA binding"/>
    <property type="evidence" value="ECO:0007669"/>
    <property type="project" value="UniProtKB-KW"/>
</dbReference>
<dbReference type="PROSITE" id="PS51745">
    <property type="entry name" value="PB1"/>
    <property type="match status" value="1"/>
</dbReference>
<dbReference type="Pfam" id="PF00564">
    <property type="entry name" value="PB1"/>
    <property type="match status" value="1"/>
</dbReference>
<dbReference type="CDD" id="cd05992">
    <property type="entry name" value="PB1"/>
    <property type="match status" value="1"/>
</dbReference>
<dbReference type="Proteomes" id="UP000326396">
    <property type="component" value="Linkage Group LG17"/>
</dbReference>
<organism evidence="8 9">
    <name type="scientific">Mikania micrantha</name>
    <name type="common">bitter vine</name>
    <dbReference type="NCBI Taxonomy" id="192012"/>
    <lineage>
        <taxon>Eukaryota</taxon>
        <taxon>Viridiplantae</taxon>
        <taxon>Streptophyta</taxon>
        <taxon>Embryophyta</taxon>
        <taxon>Tracheophyta</taxon>
        <taxon>Spermatophyta</taxon>
        <taxon>Magnoliopsida</taxon>
        <taxon>eudicotyledons</taxon>
        <taxon>Gunneridae</taxon>
        <taxon>Pentapetalae</taxon>
        <taxon>asterids</taxon>
        <taxon>campanulids</taxon>
        <taxon>Asterales</taxon>
        <taxon>Asteraceae</taxon>
        <taxon>Asteroideae</taxon>
        <taxon>Heliantheae alliance</taxon>
        <taxon>Eupatorieae</taxon>
        <taxon>Mikania</taxon>
    </lineage>
</organism>
<evidence type="ECO:0000313" key="8">
    <source>
        <dbReference type="EMBL" id="KAD5317325.1"/>
    </source>
</evidence>
<dbReference type="InterPro" id="IPR003035">
    <property type="entry name" value="RWP-RK_dom"/>
</dbReference>
<dbReference type="InterPro" id="IPR001387">
    <property type="entry name" value="Cro/C1-type_HTH"/>
</dbReference>
<dbReference type="Gene3D" id="3.10.20.90">
    <property type="entry name" value="Phosphatidylinositol 3-kinase Catalytic Subunit, Chain A, domain 1"/>
    <property type="match status" value="1"/>
</dbReference>
<feature type="compositionally biased region" description="Basic and acidic residues" evidence="5">
    <location>
        <begin position="86"/>
        <end position="100"/>
    </location>
</feature>
<evidence type="ECO:0000259" key="7">
    <source>
        <dbReference type="PROSITE" id="PS51745"/>
    </source>
</evidence>
<dbReference type="EMBL" id="SZYD01000009">
    <property type="protein sequence ID" value="KAD5317325.1"/>
    <property type="molecule type" value="Genomic_DNA"/>
</dbReference>
<evidence type="ECO:0000259" key="6">
    <source>
        <dbReference type="PROSITE" id="PS51519"/>
    </source>
</evidence>
<evidence type="ECO:0008006" key="10">
    <source>
        <dbReference type="Google" id="ProtNLM"/>
    </source>
</evidence>